<keyword evidence="4 6" id="KW-1133">Transmembrane helix</keyword>
<reference evidence="7 8" key="1">
    <citation type="submission" date="2022-07" db="EMBL/GenBank/DDBJ databases">
        <title>Genome-wide signatures of adaptation to extreme environments.</title>
        <authorList>
            <person name="Cho C.H."/>
            <person name="Yoon H.S."/>
        </authorList>
    </citation>
    <scope>NUCLEOTIDE SEQUENCE [LARGE SCALE GENOMIC DNA]</scope>
    <source>
        <strain evidence="7 8">108.79 E11</strain>
    </source>
</reference>
<dbReference type="GO" id="GO:0070072">
    <property type="term" value="P:vacuolar proton-transporting V-type ATPase complex assembly"/>
    <property type="evidence" value="ECO:0007669"/>
    <property type="project" value="InterPro"/>
</dbReference>
<evidence type="ECO:0000256" key="4">
    <source>
        <dbReference type="ARBA" id="ARBA00022989"/>
    </source>
</evidence>
<feature type="transmembrane region" description="Helical" evidence="6">
    <location>
        <begin position="131"/>
        <end position="151"/>
    </location>
</feature>
<keyword evidence="2 6" id="KW-0812">Transmembrane</keyword>
<comment type="caution">
    <text evidence="7">The sequence shown here is derived from an EMBL/GenBank/DDBJ whole genome shotgun (WGS) entry which is preliminary data.</text>
</comment>
<evidence type="ECO:0000256" key="3">
    <source>
        <dbReference type="ARBA" id="ARBA00022824"/>
    </source>
</evidence>
<sequence length="202" mass="23232">MVQLQLSSRHQTQVRYVVESYLRENPKQKHLLDSLKEDTISHQNLYEITRLAPKDALPPFWSLVASSTWKLPPPKCPYDNYQRPAILDKRLEALRERHERKQYRELIQDLPSLAPSEPSTSASFKSFREQLTLGLQVLTSMATGFVVGYYVAWKLTAKQTVALIWGLLTLIFAMFVDVILIITGMLAKDMLIAKTNKKEKLS</sequence>
<organism evidence="7 8">
    <name type="scientific">Galdieria yellowstonensis</name>
    <dbReference type="NCBI Taxonomy" id="3028027"/>
    <lineage>
        <taxon>Eukaryota</taxon>
        <taxon>Rhodophyta</taxon>
        <taxon>Bangiophyceae</taxon>
        <taxon>Galdieriales</taxon>
        <taxon>Galdieriaceae</taxon>
        <taxon>Galdieria</taxon>
    </lineage>
</organism>
<evidence type="ECO:0000256" key="6">
    <source>
        <dbReference type="SAM" id="Phobius"/>
    </source>
</evidence>
<evidence type="ECO:0000256" key="2">
    <source>
        <dbReference type="ARBA" id="ARBA00022692"/>
    </source>
</evidence>
<evidence type="ECO:0000313" key="7">
    <source>
        <dbReference type="EMBL" id="KAK4524329.1"/>
    </source>
</evidence>
<keyword evidence="8" id="KW-1185">Reference proteome</keyword>
<feature type="transmembrane region" description="Helical" evidence="6">
    <location>
        <begin position="163"/>
        <end position="187"/>
    </location>
</feature>
<dbReference type="InterPro" id="IPR021013">
    <property type="entry name" value="ATPase_Vma12"/>
</dbReference>
<protein>
    <recommendedName>
        <fullName evidence="9">ATPase, vacuolar ER assembly factor, Vma12</fullName>
    </recommendedName>
</protein>
<evidence type="ECO:0000313" key="8">
    <source>
        <dbReference type="Proteomes" id="UP001300502"/>
    </source>
</evidence>
<keyword evidence="5 6" id="KW-0472">Membrane</keyword>
<accession>A0AAV9IAR4</accession>
<dbReference type="AlphaFoldDB" id="A0AAV9IAR4"/>
<dbReference type="Pfam" id="PF11712">
    <property type="entry name" value="Vma12"/>
    <property type="match status" value="1"/>
</dbReference>
<keyword evidence="3" id="KW-0256">Endoplasmic reticulum</keyword>
<evidence type="ECO:0008006" key="9">
    <source>
        <dbReference type="Google" id="ProtNLM"/>
    </source>
</evidence>
<evidence type="ECO:0000256" key="5">
    <source>
        <dbReference type="ARBA" id="ARBA00023136"/>
    </source>
</evidence>
<dbReference type="PANTHER" id="PTHR31394">
    <property type="entry name" value="TRANSMEMBRANE PROTEIN 199"/>
    <property type="match status" value="1"/>
</dbReference>
<dbReference type="Proteomes" id="UP001300502">
    <property type="component" value="Unassembled WGS sequence"/>
</dbReference>
<dbReference type="GO" id="GO:0005789">
    <property type="term" value="C:endoplasmic reticulum membrane"/>
    <property type="evidence" value="ECO:0007669"/>
    <property type="project" value="UniProtKB-SubCell"/>
</dbReference>
<comment type="subcellular location">
    <subcellularLocation>
        <location evidence="1">Endoplasmic reticulum membrane</location>
        <topology evidence="1">Multi-pass membrane protein</topology>
    </subcellularLocation>
</comment>
<gene>
    <name evidence="7" type="ORF">GAYE_SCF03G2228</name>
</gene>
<name>A0AAV9IAR4_9RHOD</name>
<dbReference type="PANTHER" id="PTHR31394:SF1">
    <property type="entry name" value="TRANSMEMBRANE PROTEIN 199"/>
    <property type="match status" value="1"/>
</dbReference>
<evidence type="ECO:0000256" key="1">
    <source>
        <dbReference type="ARBA" id="ARBA00004477"/>
    </source>
</evidence>
<dbReference type="EMBL" id="JANCYU010000023">
    <property type="protein sequence ID" value="KAK4524329.1"/>
    <property type="molecule type" value="Genomic_DNA"/>
</dbReference>
<proteinExistence type="predicted"/>